<dbReference type="Pfam" id="PF04827">
    <property type="entry name" value="Plant_tran"/>
    <property type="match status" value="1"/>
</dbReference>
<protein>
    <recommendedName>
        <fullName evidence="2">DDE Tnp4 domain-containing protein</fullName>
    </recommendedName>
</protein>
<dbReference type="PANTHER" id="PTHR47150:SF5">
    <property type="entry name" value="OS07G0546750 PROTEIN"/>
    <property type="match status" value="1"/>
</dbReference>
<accession>A0A7C9CKN3</accession>
<name>A0A7C9CKN3_OPUST</name>
<dbReference type="AlphaFoldDB" id="A0A7C9CKN3"/>
<reference evidence="1" key="2">
    <citation type="submission" date="2020-07" db="EMBL/GenBank/DDBJ databases">
        <authorList>
            <person name="Vera ALvarez R."/>
            <person name="Arias-Moreno D.M."/>
            <person name="Jimenez-Jacinto V."/>
            <person name="Jimenez-Bremont J.F."/>
            <person name="Swaminathan K."/>
            <person name="Moose S.P."/>
            <person name="Guerrero-Gonzalez M.L."/>
            <person name="Marino-Ramirez L."/>
            <person name="Landsman D."/>
            <person name="Rodriguez-Kessler M."/>
            <person name="Delgado-Sanchez P."/>
        </authorList>
    </citation>
    <scope>NUCLEOTIDE SEQUENCE</scope>
    <source>
        <tissue evidence="1">Cladode</tissue>
    </source>
</reference>
<dbReference type="PANTHER" id="PTHR47150">
    <property type="entry name" value="OS12G0169200 PROTEIN"/>
    <property type="match status" value="1"/>
</dbReference>
<proteinExistence type="predicted"/>
<evidence type="ECO:0008006" key="2">
    <source>
        <dbReference type="Google" id="ProtNLM"/>
    </source>
</evidence>
<sequence>MKELSNRLERDLCEGLYRVPTIILEAVASYDLWIWHAFFGCPGTLNDINVIDRSPVFQELYEGRAPKCEYVVNGRKYNIRYYLSDGIYPRWAPFVKSVPLPQNAKDRLFAERQEAVRKDVERAFGVLQSRFAIVRDPCI</sequence>
<dbReference type="InterPro" id="IPR006912">
    <property type="entry name" value="Harbinger_derived_prot"/>
</dbReference>
<organism evidence="1">
    <name type="scientific">Opuntia streptacantha</name>
    <name type="common">Prickly pear cactus</name>
    <name type="synonym">Opuntia cardona</name>
    <dbReference type="NCBI Taxonomy" id="393608"/>
    <lineage>
        <taxon>Eukaryota</taxon>
        <taxon>Viridiplantae</taxon>
        <taxon>Streptophyta</taxon>
        <taxon>Embryophyta</taxon>
        <taxon>Tracheophyta</taxon>
        <taxon>Spermatophyta</taxon>
        <taxon>Magnoliopsida</taxon>
        <taxon>eudicotyledons</taxon>
        <taxon>Gunneridae</taxon>
        <taxon>Pentapetalae</taxon>
        <taxon>Caryophyllales</taxon>
        <taxon>Cactineae</taxon>
        <taxon>Cactaceae</taxon>
        <taxon>Opuntioideae</taxon>
        <taxon>Opuntia</taxon>
    </lineage>
</organism>
<reference evidence="1" key="1">
    <citation type="journal article" date="2013" name="J. Plant Res.">
        <title>Effect of fungi and light on seed germination of three Opuntia species from semiarid lands of central Mexico.</title>
        <authorList>
            <person name="Delgado-Sanchez P."/>
            <person name="Jimenez-Bremont J.F."/>
            <person name="Guerrero-Gonzalez Mde L."/>
            <person name="Flores J."/>
        </authorList>
    </citation>
    <scope>NUCLEOTIDE SEQUENCE</scope>
    <source>
        <tissue evidence="1">Cladode</tissue>
    </source>
</reference>
<dbReference type="EMBL" id="GISG01013582">
    <property type="protein sequence ID" value="MBA4616888.1"/>
    <property type="molecule type" value="Transcribed_RNA"/>
</dbReference>
<evidence type="ECO:0000313" key="1">
    <source>
        <dbReference type="EMBL" id="MBA4616888.1"/>
    </source>
</evidence>